<dbReference type="Pfam" id="PF02706">
    <property type="entry name" value="Wzz"/>
    <property type="match status" value="1"/>
</dbReference>
<dbReference type="InterPro" id="IPR050445">
    <property type="entry name" value="Bact_polysacc_biosynth/exp"/>
</dbReference>
<dbReference type="AlphaFoldDB" id="A0A4Y9SDY9"/>
<keyword evidence="2" id="KW-1003">Cell membrane</keyword>
<dbReference type="RefSeq" id="WP_135206944.1">
    <property type="nucleotide sequence ID" value="NZ_SPVF01000123.1"/>
</dbReference>
<keyword evidence="6" id="KW-0175">Coiled coil</keyword>
<evidence type="ECO:0000256" key="1">
    <source>
        <dbReference type="ARBA" id="ARBA00004651"/>
    </source>
</evidence>
<sequence length="469" mass="51456">MNFAQFLLILKARKRIILMTLLVTVVTTLVVSLLLPKSYKASTSVVINYKGVDPLTGVMMPGQLMPGYMATQIDILSSKNVALRVVEALHLANNPAVRQQFAEATGGKGRVEDWLAEALMKRLEVNPSRESSVIEVSFKGSDPNFAANVANTFADEYQKLNVALKTEPMKKASSYFNEQTKQLRDNLETAQSKLSKYQQDHGIVNVDSRLDVETTRLNDLSVQLVGVQSQLAEAQSRGNMARGANYAEMPDVTQSPLIQNLKSNLAQAESKLAEAGARLGRNHPLYQSQSAEVARLRSELATQTRVTSNSVSNNASILGAREAVLKEALAEQKTKVLALNRARDEMNVLVKDVESAQHAFDAATQRQSQTRLEGSSDQSDIAILNPATAPTEPSSPRILLNTVLSVFLGGMLGLGLALLAEMLDRRVRSEGDLVEIAQVPVLGVIDWTPPTRRRFHLPNPLTPRRLRLQ</sequence>
<feature type="coiled-coil region" evidence="6">
    <location>
        <begin position="180"/>
        <end position="278"/>
    </location>
</feature>
<dbReference type="GO" id="GO:0004713">
    <property type="term" value="F:protein tyrosine kinase activity"/>
    <property type="evidence" value="ECO:0007669"/>
    <property type="project" value="TreeGrafter"/>
</dbReference>
<evidence type="ECO:0000256" key="4">
    <source>
        <dbReference type="ARBA" id="ARBA00022989"/>
    </source>
</evidence>
<comment type="subcellular location">
    <subcellularLocation>
        <location evidence="1">Cell membrane</location>
        <topology evidence="1">Multi-pass membrane protein</topology>
    </subcellularLocation>
</comment>
<evidence type="ECO:0000259" key="8">
    <source>
        <dbReference type="Pfam" id="PF02706"/>
    </source>
</evidence>
<dbReference type="PANTHER" id="PTHR32309:SF13">
    <property type="entry name" value="FERRIC ENTEROBACTIN TRANSPORT PROTEIN FEPE"/>
    <property type="match status" value="1"/>
</dbReference>
<proteinExistence type="predicted"/>
<dbReference type="InterPro" id="IPR003856">
    <property type="entry name" value="LPS_length_determ_N"/>
</dbReference>
<gene>
    <name evidence="10" type="primary">epsF</name>
    <name evidence="10" type="ORF">E4L96_09335</name>
</gene>
<comment type="caution">
    <text evidence="10">The sequence shown here is derived from an EMBL/GenBank/DDBJ whole genome shotgun (WGS) entry which is preliminary data.</text>
</comment>
<evidence type="ECO:0000313" key="10">
    <source>
        <dbReference type="EMBL" id="TFW21148.1"/>
    </source>
</evidence>
<dbReference type="GO" id="GO:0005886">
    <property type="term" value="C:plasma membrane"/>
    <property type="evidence" value="ECO:0007669"/>
    <property type="project" value="UniProtKB-SubCell"/>
</dbReference>
<keyword evidence="4 7" id="KW-1133">Transmembrane helix</keyword>
<dbReference type="InterPro" id="IPR032807">
    <property type="entry name" value="GNVR"/>
</dbReference>
<evidence type="ECO:0000256" key="3">
    <source>
        <dbReference type="ARBA" id="ARBA00022692"/>
    </source>
</evidence>
<organism evidence="10 11">
    <name type="scientific">Zemynaea arenosa</name>
    <dbReference type="NCBI Taxonomy" id="2561931"/>
    <lineage>
        <taxon>Bacteria</taxon>
        <taxon>Pseudomonadati</taxon>
        <taxon>Pseudomonadota</taxon>
        <taxon>Betaproteobacteria</taxon>
        <taxon>Burkholderiales</taxon>
        <taxon>Oxalobacteraceae</taxon>
        <taxon>Telluria group</taxon>
        <taxon>Zemynaea</taxon>
    </lineage>
</organism>
<protein>
    <submittedName>
        <fullName evidence="10">Chain length determinant protein EpsF</fullName>
    </submittedName>
</protein>
<evidence type="ECO:0000256" key="2">
    <source>
        <dbReference type="ARBA" id="ARBA00022475"/>
    </source>
</evidence>
<evidence type="ECO:0000259" key="9">
    <source>
        <dbReference type="Pfam" id="PF13807"/>
    </source>
</evidence>
<feature type="transmembrane region" description="Helical" evidence="7">
    <location>
        <begin position="398"/>
        <end position="420"/>
    </location>
</feature>
<dbReference type="EMBL" id="SPVF01000123">
    <property type="protein sequence ID" value="TFW21148.1"/>
    <property type="molecule type" value="Genomic_DNA"/>
</dbReference>
<accession>A0A4Y9SDY9</accession>
<feature type="domain" description="Polysaccharide chain length determinant N-terminal" evidence="8">
    <location>
        <begin position="5"/>
        <end position="88"/>
    </location>
</feature>
<dbReference type="InterPro" id="IPR017468">
    <property type="entry name" value="Chain_len_reg_EpsF"/>
</dbReference>
<feature type="domain" description="Tyrosine-protein kinase G-rich" evidence="9">
    <location>
        <begin position="349"/>
        <end position="420"/>
    </location>
</feature>
<name>A0A4Y9SDY9_9BURK</name>
<reference evidence="10 11" key="1">
    <citation type="submission" date="2019-03" db="EMBL/GenBank/DDBJ databases">
        <title>Draft Genome Sequence of Massilia arenosa sp. nov., a Novel Massilia Species Isolated from a Sandy-loam Maize Soil.</title>
        <authorList>
            <person name="Raths R."/>
            <person name="Peta V."/>
            <person name="Bucking H."/>
        </authorList>
    </citation>
    <scope>NUCLEOTIDE SEQUENCE [LARGE SCALE GENOMIC DNA]</scope>
    <source>
        <strain evidence="10 11">MC02</strain>
    </source>
</reference>
<dbReference type="PANTHER" id="PTHR32309">
    <property type="entry name" value="TYROSINE-PROTEIN KINASE"/>
    <property type="match status" value="1"/>
</dbReference>
<evidence type="ECO:0000313" key="11">
    <source>
        <dbReference type="Proteomes" id="UP000298438"/>
    </source>
</evidence>
<feature type="transmembrane region" description="Helical" evidence="7">
    <location>
        <begin position="16"/>
        <end position="35"/>
    </location>
</feature>
<evidence type="ECO:0000256" key="6">
    <source>
        <dbReference type="SAM" id="Coils"/>
    </source>
</evidence>
<dbReference type="Pfam" id="PF13807">
    <property type="entry name" value="GNVR"/>
    <property type="match status" value="1"/>
</dbReference>
<keyword evidence="5 7" id="KW-0472">Membrane</keyword>
<keyword evidence="3 7" id="KW-0812">Transmembrane</keyword>
<dbReference type="OrthoDB" id="8559110at2"/>
<dbReference type="NCBIfam" id="TIGR03017">
    <property type="entry name" value="EpsF"/>
    <property type="match status" value="1"/>
</dbReference>
<evidence type="ECO:0000256" key="5">
    <source>
        <dbReference type="ARBA" id="ARBA00023136"/>
    </source>
</evidence>
<keyword evidence="11" id="KW-1185">Reference proteome</keyword>
<evidence type="ECO:0000256" key="7">
    <source>
        <dbReference type="SAM" id="Phobius"/>
    </source>
</evidence>
<dbReference type="Proteomes" id="UP000298438">
    <property type="component" value="Unassembled WGS sequence"/>
</dbReference>